<dbReference type="PANTHER" id="PTHR43283:SF7">
    <property type="entry name" value="BETA-LACTAMASE-RELATED DOMAIN-CONTAINING PROTEIN"/>
    <property type="match status" value="1"/>
</dbReference>
<dbReference type="Pfam" id="PF00144">
    <property type="entry name" value="Beta-lactamase"/>
    <property type="match status" value="1"/>
</dbReference>
<dbReference type="InterPro" id="IPR001466">
    <property type="entry name" value="Beta-lactam-related"/>
</dbReference>
<sequence length="356" mass="40729">MNNSTAISRIEARFRDQVRKDPNLKNAYLLVHSNKTELYLNLAEGPGENGNPNPDQPVYMASVGKLFTSVLVAILHELKALSFEDNISRYLDFGLMDGLHVYKQKDYSQQIQIRHLLNQTSGLPDNFYPLFEKMLADHSFAISPSESIEWAKKNLKPSAAPGKKSYYTDTNYYLLGLIVERVCGEPFHAVMKRLIFDPVNMEHSYMLQYSKPEKEPAYKEAGFYYKDTRLNDIRGFAGIDFSGGGVTAPMNDLLKFMQALTGHRLISEHTLGTMLTDKAPLYPGWDYGYGIWQVRPIPIILPSKYKSWGVLGATGAFMFYHPELEAFVIGSFNHQSWQKKCVRFIFRIMNTLHKLR</sequence>
<name>A0A8J7SAF5_9BACT</name>
<evidence type="ECO:0000259" key="1">
    <source>
        <dbReference type="Pfam" id="PF00144"/>
    </source>
</evidence>
<dbReference type="Proteomes" id="UP000673975">
    <property type="component" value="Unassembled WGS sequence"/>
</dbReference>
<dbReference type="EMBL" id="JAFIDN010000007">
    <property type="protein sequence ID" value="MBP3193001.1"/>
    <property type="molecule type" value="Genomic_DNA"/>
</dbReference>
<reference evidence="2" key="1">
    <citation type="submission" date="2021-02" db="EMBL/GenBank/DDBJ databases">
        <title>Natronogracilivirga saccharolytica gen. nov. sp. nov. a new anaerobic, haloalkiliphilic carbohydrate-fermenting bacterium from soda lake and proposing of Cyclonatronumiaceae fam. nov. in the phylum Balneolaeota.</title>
        <authorList>
            <person name="Zhilina T.N."/>
            <person name="Sorokin D.Y."/>
            <person name="Zavarzina D.G."/>
            <person name="Toshchakov S.V."/>
            <person name="Kublanov I.V."/>
        </authorList>
    </citation>
    <scope>NUCLEOTIDE SEQUENCE</scope>
    <source>
        <strain evidence="2">Z-1702</strain>
    </source>
</reference>
<dbReference type="InterPro" id="IPR012338">
    <property type="entry name" value="Beta-lactam/transpept-like"/>
</dbReference>
<dbReference type="InterPro" id="IPR050789">
    <property type="entry name" value="Diverse_Enzym_Activities"/>
</dbReference>
<evidence type="ECO:0000313" key="3">
    <source>
        <dbReference type="Proteomes" id="UP000673975"/>
    </source>
</evidence>
<organism evidence="2 3">
    <name type="scientific">Natronogracilivirga saccharolytica</name>
    <dbReference type="NCBI Taxonomy" id="2812953"/>
    <lineage>
        <taxon>Bacteria</taxon>
        <taxon>Pseudomonadati</taxon>
        <taxon>Balneolota</taxon>
        <taxon>Balneolia</taxon>
        <taxon>Balneolales</taxon>
        <taxon>Cyclonatronaceae</taxon>
        <taxon>Natronogracilivirga</taxon>
    </lineage>
</organism>
<dbReference type="PANTHER" id="PTHR43283">
    <property type="entry name" value="BETA-LACTAMASE-RELATED"/>
    <property type="match status" value="1"/>
</dbReference>
<dbReference type="AlphaFoldDB" id="A0A8J7SAF5"/>
<keyword evidence="3" id="KW-1185">Reference proteome</keyword>
<proteinExistence type="predicted"/>
<accession>A0A8J7SAF5</accession>
<dbReference type="Gene3D" id="3.40.710.10">
    <property type="entry name" value="DD-peptidase/beta-lactamase superfamily"/>
    <property type="match status" value="1"/>
</dbReference>
<comment type="caution">
    <text evidence="2">The sequence shown here is derived from an EMBL/GenBank/DDBJ whole genome shotgun (WGS) entry which is preliminary data.</text>
</comment>
<protein>
    <submittedName>
        <fullName evidence="2">Beta-lactamase family protein</fullName>
    </submittedName>
</protein>
<dbReference type="RefSeq" id="WP_210512221.1">
    <property type="nucleotide sequence ID" value="NZ_JAFIDN010000007.1"/>
</dbReference>
<evidence type="ECO:0000313" key="2">
    <source>
        <dbReference type="EMBL" id="MBP3193001.1"/>
    </source>
</evidence>
<gene>
    <name evidence="2" type="ORF">NATSA_10035</name>
</gene>
<feature type="domain" description="Beta-lactamase-related" evidence="1">
    <location>
        <begin position="50"/>
        <end position="337"/>
    </location>
</feature>
<dbReference type="SUPFAM" id="SSF56601">
    <property type="entry name" value="beta-lactamase/transpeptidase-like"/>
    <property type="match status" value="1"/>
</dbReference>